<dbReference type="PANTHER" id="PTHR43166">
    <property type="entry name" value="AMINO ACID IMPORT ATP-BINDING PROTEIN"/>
    <property type="match status" value="1"/>
</dbReference>
<dbReference type="Proteomes" id="UP000295763">
    <property type="component" value="Unassembled WGS sequence"/>
</dbReference>
<evidence type="ECO:0000256" key="3">
    <source>
        <dbReference type="ARBA" id="ARBA00022448"/>
    </source>
</evidence>
<sequence>MALLDIKDLVKYYGDVRALNSINLSVEKGEVVVILGPSGCGKSTFLRCLNGLEQIKSGQLLLENYGELGKDISWVKVRQHIGMVFQSYELFAHLSVIDNILLGPLKVQKRKREEAEAQADELLKRVGLFERKNAYPRELSGGQKQRIAIVRSLCMNPDIMLFDEVTAALDPEMVREVLDVILGLARDGMTMIIVTHEMSFAKQVANRIIFMDKGEIIERSTPEQFFTNPSTDRAKAFLNILNYEPRGTNYEQNI</sequence>
<dbReference type="GO" id="GO:0015424">
    <property type="term" value="F:ABC-type amino acid transporter activity"/>
    <property type="evidence" value="ECO:0007669"/>
    <property type="project" value="InterPro"/>
</dbReference>
<dbReference type="EMBL" id="SLYB01000039">
    <property type="protein sequence ID" value="TCP90162.1"/>
    <property type="molecule type" value="Genomic_DNA"/>
</dbReference>
<dbReference type="CDD" id="cd03262">
    <property type="entry name" value="ABC_HisP_GlnQ"/>
    <property type="match status" value="1"/>
</dbReference>
<dbReference type="AlphaFoldDB" id="A0A4R2T5F6"/>
<dbReference type="InterPro" id="IPR003439">
    <property type="entry name" value="ABC_transporter-like_ATP-bd"/>
</dbReference>
<dbReference type="InterPro" id="IPR027417">
    <property type="entry name" value="P-loop_NTPase"/>
</dbReference>
<dbReference type="GO" id="GO:0005524">
    <property type="term" value="F:ATP binding"/>
    <property type="evidence" value="ECO:0007669"/>
    <property type="project" value="UniProtKB-KW"/>
</dbReference>
<keyword evidence="7" id="KW-0175">Coiled coil</keyword>
<comment type="caution">
    <text evidence="9">The sequence shown here is derived from an EMBL/GenBank/DDBJ whole genome shotgun (WGS) entry which is preliminary data.</text>
</comment>
<dbReference type="PROSITE" id="PS00211">
    <property type="entry name" value="ABC_TRANSPORTER_1"/>
    <property type="match status" value="1"/>
</dbReference>
<name>A0A4R2T5F6_9PAST</name>
<dbReference type="GO" id="GO:0016887">
    <property type="term" value="F:ATP hydrolysis activity"/>
    <property type="evidence" value="ECO:0007669"/>
    <property type="project" value="InterPro"/>
</dbReference>
<evidence type="ECO:0000256" key="4">
    <source>
        <dbReference type="ARBA" id="ARBA00022741"/>
    </source>
</evidence>
<evidence type="ECO:0000313" key="9">
    <source>
        <dbReference type="EMBL" id="TCP90162.1"/>
    </source>
</evidence>
<dbReference type="Gene3D" id="3.40.50.300">
    <property type="entry name" value="P-loop containing nucleotide triphosphate hydrolases"/>
    <property type="match status" value="1"/>
</dbReference>
<dbReference type="OrthoDB" id="9802264at2"/>
<dbReference type="RefSeq" id="WP_131979351.1">
    <property type="nucleotide sequence ID" value="NZ_SLYB01000039.1"/>
</dbReference>
<dbReference type="PIRSF" id="PIRSF039085">
    <property type="entry name" value="ABC_ATPase_HisP"/>
    <property type="match status" value="1"/>
</dbReference>
<proteinExistence type="inferred from homology"/>
<evidence type="ECO:0000256" key="6">
    <source>
        <dbReference type="ARBA" id="ARBA00022970"/>
    </source>
</evidence>
<dbReference type="FunFam" id="3.40.50.300:FF:000020">
    <property type="entry name" value="Amino acid ABC transporter ATP-binding component"/>
    <property type="match status" value="1"/>
</dbReference>
<evidence type="ECO:0000256" key="5">
    <source>
        <dbReference type="ARBA" id="ARBA00022840"/>
    </source>
</evidence>
<accession>A0A4R2T5F6</accession>
<evidence type="ECO:0000259" key="8">
    <source>
        <dbReference type="PROSITE" id="PS50893"/>
    </source>
</evidence>
<evidence type="ECO:0000256" key="2">
    <source>
        <dbReference type="ARBA" id="ARBA00005417"/>
    </source>
</evidence>
<organism evidence="9 10">
    <name type="scientific">Cricetibacter osteomyelitidis</name>
    <dbReference type="NCBI Taxonomy" id="1521931"/>
    <lineage>
        <taxon>Bacteria</taxon>
        <taxon>Pseudomonadati</taxon>
        <taxon>Pseudomonadota</taxon>
        <taxon>Gammaproteobacteria</taxon>
        <taxon>Pasteurellales</taxon>
        <taxon>Pasteurellaceae</taxon>
        <taxon>Cricetibacter</taxon>
    </lineage>
</organism>
<reference evidence="9 10" key="1">
    <citation type="submission" date="2019-03" db="EMBL/GenBank/DDBJ databases">
        <title>Genomic Encyclopedia of Type Strains, Phase IV (KMG-IV): sequencing the most valuable type-strain genomes for metagenomic binning, comparative biology and taxonomic classification.</title>
        <authorList>
            <person name="Goeker M."/>
        </authorList>
    </citation>
    <scope>NUCLEOTIDE SEQUENCE [LARGE SCALE GENOMIC DNA]</scope>
    <source>
        <strain evidence="9 10">DSM 28404</strain>
    </source>
</reference>
<dbReference type="SMART" id="SM00382">
    <property type="entry name" value="AAA"/>
    <property type="match status" value="1"/>
</dbReference>
<keyword evidence="4" id="KW-0547">Nucleotide-binding</keyword>
<dbReference type="InterPro" id="IPR030679">
    <property type="entry name" value="ABC_ATPase_HisP-typ"/>
</dbReference>
<feature type="domain" description="ABC transporter" evidence="8">
    <location>
        <begin position="4"/>
        <end position="238"/>
    </location>
</feature>
<keyword evidence="10" id="KW-1185">Reference proteome</keyword>
<keyword evidence="6" id="KW-0029">Amino-acid transport</keyword>
<keyword evidence="5 9" id="KW-0067">ATP-binding</keyword>
<keyword evidence="3" id="KW-0813">Transport</keyword>
<feature type="coiled-coil region" evidence="7">
    <location>
        <begin position="105"/>
        <end position="132"/>
    </location>
</feature>
<evidence type="ECO:0000256" key="1">
    <source>
        <dbReference type="ARBA" id="ARBA00004417"/>
    </source>
</evidence>
<comment type="similarity">
    <text evidence="2">Belongs to the ABC transporter superfamily.</text>
</comment>
<dbReference type="InterPro" id="IPR050086">
    <property type="entry name" value="MetN_ABC_transporter-like"/>
</dbReference>
<evidence type="ECO:0000313" key="10">
    <source>
        <dbReference type="Proteomes" id="UP000295763"/>
    </source>
</evidence>
<dbReference type="PANTHER" id="PTHR43166:SF4">
    <property type="entry name" value="PHOSPHONATES IMPORT ATP-BINDING PROTEIN PHNC"/>
    <property type="match status" value="1"/>
</dbReference>
<dbReference type="InterPro" id="IPR003593">
    <property type="entry name" value="AAA+_ATPase"/>
</dbReference>
<protein>
    <submittedName>
        <fullName evidence="9">Amino acid ABC transporter ATP-binding protein (PAAT family)</fullName>
    </submittedName>
</protein>
<dbReference type="InterPro" id="IPR017871">
    <property type="entry name" value="ABC_transporter-like_CS"/>
</dbReference>
<dbReference type="SUPFAM" id="SSF52540">
    <property type="entry name" value="P-loop containing nucleoside triphosphate hydrolases"/>
    <property type="match status" value="1"/>
</dbReference>
<comment type="subcellular location">
    <subcellularLocation>
        <location evidence="1">Cell inner membrane</location>
        <topology evidence="1">Peripheral membrane protein</topology>
    </subcellularLocation>
</comment>
<dbReference type="Pfam" id="PF00005">
    <property type="entry name" value="ABC_tran"/>
    <property type="match status" value="1"/>
</dbReference>
<dbReference type="PROSITE" id="PS50893">
    <property type="entry name" value="ABC_TRANSPORTER_2"/>
    <property type="match status" value="1"/>
</dbReference>
<evidence type="ECO:0000256" key="7">
    <source>
        <dbReference type="SAM" id="Coils"/>
    </source>
</evidence>
<dbReference type="GO" id="GO:0005886">
    <property type="term" value="C:plasma membrane"/>
    <property type="evidence" value="ECO:0007669"/>
    <property type="project" value="UniProtKB-SubCell"/>
</dbReference>
<gene>
    <name evidence="9" type="ORF">EDC44_13915</name>
</gene>